<dbReference type="EMBL" id="CP059066">
    <property type="protein sequence ID" value="QSQ08309.1"/>
    <property type="molecule type" value="Genomic_DNA"/>
</dbReference>
<dbReference type="RefSeq" id="WP_206708529.1">
    <property type="nucleotide sequence ID" value="NZ_CP059066.1"/>
</dbReference>
<evidence type="ECO:0000313" key="3">
    <source>
        <dbReference type="EMBL" id="QSQ08309.1"/>
    </source>
</evidence>
<proteinExistence type="predicted"/>
<dbReference type="KEGG" id="kme:H0A61_00631"/>
<evidence type="ECO:0000313" key="4">
    <source>
        <dbReference type="Proteomes" id="UP000662904"/>
    </source>
</evidence>
<dbReference type="NCBIfam" id="NF033559">
    <property type="entry name" value="transpos_IS1634"/>
    <property type="match status" value="1"/>
</dbReference>
<sequence length="554" mass="64418">MATIRKQKVGKYTYWQIVESKRVNGKPRPVVLMHLGTAEQLLYKLKEGPLQKEIRSASHGAVQLFWQTAEELDLINIFNRHFSAQVRDGLSVGKSLLLAAIHRAIKPDSKRAFSTWAKQTTLPEIAGFNPEKLDSQHFWEQMDTVTDGQLEEVEKEITKKMIAKGLLSSKLLFYDLTNFFTYISTTNENSKLAQRDRNKQKRNDLKQFGLAQVATREFLIPVLSQIYEGNKTDKELFIPSLTKIRKKLSELNLQLEEFTIVFDKGSNSKANFAKLDDSKLPYVACLTATYHKDLLDIPLSNYQQVKVNGKECLCYRTKKKVWGKERTIVITLSEKLRQGQLRGLNQALVKKQEQLQELKNKLNSPRAKKRTLKEIEEKVKNIVKGERCHEIFNVSITEKDDGRFDIDWEINSQVYQWITQNLYGKKLLVTCREDWSTEEIIAAYYGQSNIERVFKHLKNPYHHAVYPQYHWTDQKIKVHTFICLIGLLLSQVLWKKARDASYSMSIETLIDRLTEIRKAEIVTITSLKGKPKKQTQLEKMDLELQKLYETLIEK</sequence>
<keyword evidence="1" id="KW-0175">Coiled coil</keyword>
<evidence type="ECO:0000259" key="2">
    <source>
        <dbReference type="Pfam" id="PF01609"/>
    </source>
</evidence>
<dbReference type="InterPro" id="IPR047654">
    <property type="entry name" value="IS1634_transpos"/>
</dbReference>
<dbReference type="Pfam" id="PF01609">
    <property type="entry name" value="DDE_Tnp_1"/>
    <property type="match status" value="1"/>
</dbReference>
<protein>
    <recommendedName>
        <fullName evidence="2">Transposase IS4-like domain-containing protein</fullName>
    </recommendedName>
</protein>
<dbReference type="PANTHER" id="PTHR34614">
    <property type="match status" value="1"/>
</dbReference>
<organism evidence="3 4">
    <name type="scientific">Koleobacter methoxysyntrophicus</name>
    <dbReference type="NCBI Taxonomy" id="2751313"/>
    <lineage>
        <taxon>Bacteria</taxon>
        <taxon>Bacillati</taxon>
        <taxon>Bacillota</taxon>
        <taxon>Clostridia</taxon>
        <taxon>Koleobacterales</taxon>
        <taxon>Koleobacteraceae</taxon>
        <taxon>Koleobacter</taxon>
    </lineage>
</organism>
<reference evidence="3" key="1">
    <citation type="submission" date="2020-07" db="EMBL/GenBank/DDBJ databases">
        <title>Koleobacter methoxysyntrophicus gen. nov., sp. nov., a novel anaerobic bacterium isolated from deep subsurface oil field and proposal of Koleobacterales ord. nov. in the phylum Firmicutes.</title>
        <authorList>
            <person name="Sakamoto S."/>
            <person name="Tamaki H."/>
        </authorList>
    </citation>
    <scope>NUCLEOTIDE SEQUENCE</scope>
    <source>
        <strain evidence="3">NRmbB1</strain>
    </source>
</reference>
<keyword evidence="4" id="KW-1185">Reference proteome</keyword>
<dbReference type="Proteomes" id="UP000662904">
    <property type="component" value="Chromosome"/>
</dbReference>
<dbReference type="PANTHER" id="PTHR34614:SF2">
    <property type="entry name" value="TRANSPOSASE IS4-LIKE DOMAIN-CONTAINING PROTEIN"/>
    <property type="match status" value="1"/>
</dbReference>
<name>A0A8A0RLC1_9FIRM</name>
<dbReference type="InterPro" id="IPR002559">
    <property type="entry name" value="Transposase_11"/>
</dbReference>
<dbReference type="GO" id="GO:0004803">
    <property type="term" value="F:transposase activity"/>
    <property type="evidence" value="ECO:0007669"/>
    <property type="project" value="InterPro"/>
</dbReference>
<feature type="domain" description="Transposase IS4-like" evidence="2">
    <location>
        <begin position="203"/>
        <end position="463"/>
    </location>
</feature>
<evidence type="ECO:0000256" key="1">
    <source>
        <dbReference type="SAM" id="Coils"/>
    </source>
</evidence>
<dbReference type="GO" id="GO:0003677">
    <property type="term" value="F:DNA binding"/>
    <property type="evidence" value="ECO:0007669"/>
    <property type="project" value="InterPro"/>
</dbReference>
<gene>
    <name evidence="3" type="ORF">H0A61_00631</name>
</gene>
<accession>A0A8A0RLC1</accession>
<dbReference type="GO" id="GO:0006313">
    <property type="term" value="P:DNA transposition"/>
    <property type="evidence" value="ECO:0007669"/>
    <property type="project" value="InterPro"/>
</dbReference>
<dbReference type="AlphaFoldDB" id="A0A8A0RLC1"/>
<feature type="coiled-coil region" evidence="1">
    <location>
        <begin position="341"/>
        <end position="368"/>
    </location>
</feature>